<dbReference type="Gene3D" id="1.10.340.70">
    <property type="match status" value="1"/>
</dbReference>
<evidence type="ECO:0000256" key="7">
    <source>
        <dbReference type="ARBA" id="ARBA00022801"/>
    </source>
</evidence>
<gene>
    <name evidence="10" type="primary">pol_251</name>
    <name evidence="10" type="ORF">c1_g1_i5</name>
</gene>
<dbReference type="FunFam" id="3.10.20.370:FF:000001">
    <property type="entry name" value="Retrovirus-related Pol polyprotein from transposon 17.6-like protein"/>
    <property type="match status" value="1"/>
</dbReference>
<dbReference type="InterPro" id="IPR043502">
    <property type="entry name" value="DNA/RNA_pol_sf"/>
</dbReference>
<reference evidence="10" key="1">
    <citation type="submission" date="2015-06" db="EMBL/GenBank/DDBJ databases">
        <authorList>
            <person name="Hoefler B.C."/>
            <person name="Straight P.D."/>
        </authorList>
    </citation>
    <scope>NUCLEOTIDE SEQUENCE</scope>
</reference>
<evidence type="ECO:0000256" key="1">
    <source>
        <dbReference type="ARBA" id="ARBA00012493"/>
    </source>
</evidence>
<name>A0A0K8WF08_BACLA</name>
<keyword evidence="2" id="KW-0645">Protease</keyword>
<dbReference type="OrthoDB" id="9996999at2759"/>
<dbReference type="GO" id="GO:0003964">
    <property type="term" value="F:RNA-directed DNA polymerase activity"/>
    <property type="evidence" value="ECO:0007669"/>
    <property type="project" value="UniProtKB-KW"/>
</dbReference>
<dbReference type="PANTHER" id="PTHR37984">
    <property type="entry name" value="PROTEIN CBG26694"/>
    <property type="match status" value="1"/>
</dbReference>
<dbReference type="GO" id="GO:0004519">
    <property type="term" value="F:endonuclease activity"/>
    <property type="evidence" value="ECO:0007669"/>
    <property type="project" value="UniProtKB-KW"/>
</dbReference>
<dbReference type="Pfam" id="PF00078">
    <property type="entry name" value="RVT_1"/>
    <property type="match status" value="1"/>
</dbReference>
<dbReference type="Gene3D" id="3.30.70.270">
    <property type="match status" value="2"/>
</dbReference>
<dbReference type="PANTHER" id="PTHR37984:SF5">
    <property type="entry name" value="PROTEIN NYNRIN-LIKE"/>
    <property type="match status" value="1"/>
</dbReference>
<proteinExistence type="predicted"/>
<dbReference type="InterPro" id="IPR043128">
    <property type="entry name" value="Rev_trsase/Diguanyl_cyclase"/>
</dbReference>
<dbReference type="Pfam" id="PF17917">
    <property type="entry name" value="RT_RNaseH"/>
    <property type="match status" value="1"/>
</dbReference>
<dbReference type="InterPro" id="IPR041373">
    <property type="entry name" value="RT_RNaseH"/>
</dbReference>
<dbReference type="InterPro" id="IPR041588">
    <property type="entry name" value="Integrase_H2C2"/>
</dbReference>
<evidence type="ECO:0000256" key="3">
    <source>
        <dbReference type="ARBA" id="ARBA00022679"/>
    </source>
</evidence>
<dbReference type="InterPro" id="IPR050951">
    <property type="entry name" value="Retrovirus_Pol_polyprotein"/>
</dbReference>
<dbReference type="Pfam" id="PF17921">
    <property type="entry name" value="Integrase_H2C2"/>
    <property type="match status" value="1"/>
</dbReference>
<dbReference type="AlphaFoldDB" id="A0A0K8WF08"/>
<dbReference type="GO" id="GO:0008233">
    <property type="term" value="F:peptidase activity"/>
    <property type="evidence" value="ECO:0007669"/>
    <property type="project" value="UniProtKB-KW"/>
</dbReference>
<keyword evidence="3" id="KW-0808">Transferase</keyword>
<keyword evidence="5" id="KW-0540">Nuclease</keyword>
<keyword evidence="6" id="KW-0255">Endonuclease</keyword>
<evidence type="ECO:0000256" key="4">
    <source>
        <dbReference type="ARBA" id="ARBA00022695"/>
    </source>
</evidence>
<sequence>MLEQKIICHSTSPYSAPIWVVPKKLDASGKDKWRIVVDYRKLNNITVDDKYPIPNMDEILDKLGRCLYFTTIDLAQGFHQIEMDPIDRQKTAFSTQNGHFEFLRMPFGLKNAPATFQRLMNTVLDGLIGKDCMVYLDDIVVFNTSLQEHIDSLDKVFQRLAEANLKVQPDKSEFLKQETEFLGHVITPSGIKPNPNKVVAILNYPIPKTEKEIKQFLGLAGFYRKFIQNFSKITKPLTNCLKKGNIVNNSDKEFIRAVETIKLLITKEPILAYPNYQKLFTLTTDASNVALGAVLSQNGHPICFASRTLNEHELNYSATEKELLAMVWATKYFRPYLYGRKFLINSDHRPLQWLHNLKEPNAKLQRWKIRLNEYDFDIKYIPGKENHVADALSRVKIEACNVNEVTASNVATIHSADEDSGEFIRIAERPLNVFKNQLKLIRSNQNCTNTCKIFSNNLTTITYTELTTEFIKDIIKTYLLNKNTTILMTDDDDFMQLQNIYNRLITSNRFKIYRTMKELENIEDYSAFKSKVIEIHLEGLHQGIEKVSNCFKQKYYYPNYVKEITKIINECELCNHCKNDHISNKLPFKVTPLVHVLICILNLLQLKKYQL</sequence>
<dbReference type="SUPFAM" id="SSF56672">
    <property type="entry name" value="DNA/RNA polymerases"/>
    <property type="match status" value="1"/>
</dbReference>
<dbReference type="FunFam" id="3.30.70.270:FF:000020">
    <property type="entry name" value="Transposon Tf2-6 polyprotein-like Protein"/>
    <property type="match status" value="1"/>
</dbReference>
<feature type="domain" description="Reverse transcriptase" evidence="9">
    <location>
        <begin position="2"/>
        <end position="186"/>
    </location>
</feature>
<keyword evidence="8" id="KW-0695">RNA-directed DNA polymerase</keyword>
<keyword evidence="4" id="KW-0548">Nucleotidyltransferase</keyword>
<accession>A0A0K8WF08</accession>
<dbReference type="GO" id="GO:0006508">
    <property type="term" value="P:proteolysis"/>
    <property type="evidence" value="ECO:0007669"/>
    <property type="project" value="UniProtKB-KW"/>
</dbReference>
<dbReference type="FunFam" id="3.10.10.10:FF:000007">
    <property type="entry name" value="Retrovirus-related Pol polyprotein from transposon 17.6-like Protein"/>
    <property type="match status" value="1"/>
</dbReference>
<organism evidence="10">
    <name type="scientific">Bactrocera latifrons</name>
    <name type="common">Malaysian fruit fly</name>
    <name type="synonym">Chaetodacus latifrons</name>
    <dbReference type="NCBI Taxonomy" id="174628"/>
    <lineage>
        <taxon>Eukaryota</taxon>
        <taxon>Metazoa</taxon>
        <taxon>Ecdysozoa</taxon>
        <taxon>Arthropoda</taxon>
        <taxon>Hexapoda</taxon>
        <taxon>Insecta</taxon>
        <taxon>Pterygota</taxon>
        <taxon>Neoptera</taxon>
        <taxon>Endopterygota</taxon>
        <taxon>Diptera</taxon>
        <taxon>Brachycera</taxon>
        <taxon>Muscomorpha</taxon>
        <taxon>Tephritoidea</taxon>
        <taxon>Tephritidae</taxon>
        <taxon>Bactrocera</taxon>
        <taxon>Bactrocera</taxon>
    </lineage>
</organism>
<dbReference type="CDD" id="cd01647">
    <property type="entry name" value="RT_LTR"/>
    <property type="match status" value="1"/>
</dbReference>
<evidence type="ECO:0000256" key="2">
    <source>
        <dbReference type="ARBA" id="ARBA00022670"/>
    </source>
</evidence>
<dbReference type="Gene3D" id="3.10.10.10">
    <property type="entry name" value="HIV Type 1 Reverse Transcriptase, subunit A, domain 1"/>
    <property type="match status" value="1"/>
</dbReference>
<dbReference type="PROSITE" id="PS50878">
    <property type="entry name" value="RT_POL"/>
    <property type="match status" value="1"/>
</dbReference>
<evidence type="ECO:0000256" key="5">
    <source>
        <dbReference type="ARBA" id="ARBA00022722"/>
    </source>
</evidence>
<keyword evidence="7" id="KW-0378">Hydrolase</keyword>
<evidence type="ECO:0000313" key="10">
    <source>
        <dbReference type="EMBL" id="JAI49692.1"/>
    </source>
</evidence>
<protein>
    <recommendedName>
        <fullName evidence="1">RNA-directed DNA polymerase</fullName>
        <ecNumber evidence="1">2.7.7.49</ecNumber>
    </recommendedName>
</protein>
<evidence type="ECO:0000256" key="8">
    <source>
        <dbReference type="ARBA" id="ARBA00022918"/>
    </source>
</evidence>
<dbReference type="CDD" id="cd09274">
    <property type="entry name" value="RNase_HI_RT_Ty3"/>
    <property type="match status" value="1"/>
</dbReference>
<dbReference type="EMBL" id="GDHF01002622">
    <property type="protein sequence ID" value="JAI49692.1"/>
    <property type="molecule type" value="Transcribed_RNA"/>
</dbReference>
<evidence type="ECO:0000256" key="6">
    <source>
        <dbReference type="ARBA" id="ARBA00022759"/>
    </source>
</evidence>
<dbReference type="InterPro" id="IPR000477">
    <property type="entry name" value="RT_dom"/>
</dbReference>
<evidence type="ECO:0000259" key="9">
    <source>
        <dbReference type="PROSITE" id="PS50878"/>
    </source>
</evidence>
<dbReference type="EC" id="2.7.7.49" evidence="1"/>